<evidence type="ECO:0000313" key="1">
    <source>
        <dbReference type="EMBL" id="QHT21559.1"/>
    </source>
</evidence>
<reference evidence="1" key="1">
    <citation type="journal article" date="2020" name="Nature">
        <title>Giant virus diversity and host interactions through global metagenomics.</title>
        <authorList>
            <person name="Schulz F."/>
            <person name="Roux S."/>
            <person name="Paez-Espino D."/>
            <person name="Jungbluth S."/>
            <person name="Walsh D.A."/>
            <person name="Denef V.J."/>
            <person name="McMahon K.D."/>
            <person name="Konstantinidis K.T."/>
            <person name="Eloe-Fadrosh E.A."/>
            <person name="Kyrpides N.C."/>
            <person name="Woyke T."/>
        </authorList>
    </citation>
    <scope>NUCLEOTIDE SEQUENCE</scope>
    <source>
        <strain evidence="1">GVMAG-M-3300023179-103</strain>
    </source>
</reference>
<proteinExistence type="predicted"/>
<dbReference type="AlphaFoldDB" id="A0A6C0DZU6"/>
<organism evidence="1">
    <name type="scientific">viral metagenome</name>
    <dbReference type="NCBI Taxonomy" id="1070528"/>
    <lineage>
        <taxon>unclassified sequences</taxon>
        <taxon>metagenomes</taxon>
        <taxon>organismal metagenomes</taxon>
    </lineage>
</organism>
<accession>A0A6C0DZU6</accession>
<protein>
    <submittedName>
        <fullName evidence="1">Uncharacterized protein</fullName>
    </submittedName>
</protein>
<sequence>MIEIITLCGVSVSMVVSGVNLFLNWYRAKDLPLKKHSKSVFIDRSISCFVKLVEYLKTHNITHEHSELISIKNDKISLTCFIPVRTITIDDVDIIPVKVNTKLSIAGYVLTSDTQENLDTLCGKIFS</sequence>
<dbReference type="EMBL" id="MN739695">
    <property type="protein sequence ID" value="QHT21559.1"/>
    <property type="molecule type" value="Genomic_DNA"/>
</dbReference>
<name>A0A6C0DZU6_9ZZZZ</name>